<proteinExistence type="predicted"/>
<dbReference type="KEGG" id="pmar:B0X71_10105"/>
<dbReference type="InterPro" id="IPR025951">
    <property type="entry name" value="GXWXG_dom"/>
</dbReference>
<name>A0A1Q2L3S7_9BACL</name>
<dbReference type="Proteomes" id="UP000188184">
    <property type="component" value="Chromosome"/>
</dbReference>
<reference evidence="3 4" key="1">
    <citation type="submission" date="2017-02" db="EMBL/GenBank/DDBJ databases">
        <title>The complete genomic sequence of a novel cold adapted crude oil-degrading bacterium Planococcus qaidamina Y42.</title>
        <authorList>
            <person name="Yang R."/>
        </authorList>
    </citation>
    <scope>NUCLEOTIDE SEQUENCE [LARGE SCALE GENOMIC DNA]</scope>
    <source>
        <strain evidence="3 4">Y42</strain>
    </source>
</reference>
<dbReference type="AlphaFoldDB" id="A0A1Q2L3S7"/>
<evidence type="ECO:0000313" key="3">
    <source>
        <dbReference type="EMBL" id="AQQ55079.1"/>
    </source>
</evidence>
<accession>A0A1Q2L3S7</accession>
<sequence>MVLDTLLEQQNVSRKEALQLFDWLDEVEVDFMTGLWKGRELKTDHPLDGLLEASGWFGKRIVNADTVDPLVFPKDERRLYRINPGLLPLSVPFSFIPRILVRQLAPKVAPFLKTKKSRARIRRMEYRGVDSAAMIYDQLPIIDVFRKVDERTVLGMMDMKGQQPYFFILERVG</sequence>
<evidence type="ECO:0000313" key="4">
    <source>
        <dbReference type="Proteomes" id="UP000188184"/>
    </source>
</evidence>
<organism evidence="3 4">
    <name type="scientific">Planococcus lenghuensis</name>
    <dbReference type="NCBI Taxonomy" id="2213202"/>
    <lineage>
        <taxon>Bacteria</taxon>
        <taxon>Bacillati</taxon>
        <taxon>Bacillota</taxon>
        <taxon>Bacilli</taxon>
        <taxon>Bacillales</taxon>
        <taxon>Caryophanaceae</taxon>
        <taxon>Planococcus</taxon>
    </lineage>
</organism>
<evidence type="ECO:0008006" key="5">
    <source>
        <dbReference type="Google" id="ProtNLM"/>
    </source>
</evidence>
<feature type="domain" description="GXWXG" evidence="1">
    <location>
        <begin position="19"/>
        <end position="75"/>
    </location>
</feature>
<evidence type="ECO:0000259" key="2">
    <source>
        <dbReference type="Pfam" id="PF14232"/>
    </source>
</evidence>
<dbReference type="OrthoDB" id="8905397at2"/>
<feature type="domain" description="DUF4334" evidence="2">
    <location>
        <begin position="118"/>
        <end position="171"/>
    </location>
</feature>
<protein>
    <recommendedName>
        <fullName evidence="5">DUF4334 domain-containing protein</fullName>
    </recommendedName>
</protein>
<gene>
    <name evidence="3" type="ORF">B0X71_10105</name>
</gene>
<dbReference type="Pfam" id="PF14232">
    <property type="entry name" value="DUF4334"/>
    <property type="match status" value="1"/>
</dbReference>
<evidence type="ECO:0000259" key="1">
    <source>
        <dbReference type="Pfam" id="PF14231"/>
    </source>
</evidence>
<keyword evidence="4" id="KW-1185">Reference proteome</keyword>
<dbReference type="Gene3D" id="2.40.128.580">
    <property type="entry name" value="GXWXG domain"/>
    <property type="match status" value="1"/>
</dbReference>
<dbReference type="EMBL" id="CP019640">
    <property type="protein sequence ID" value="AQQ55079.1"/>
    <property type="molecule type" value="Genomic_DNA"/>
</dbReference>
<dbReference type="Pfam" id="PF14231">
    <property type="entry name" value="GXWXG"/>
    <property type="match status" value="1"/>
</dbReference>
<dbReference type="InterPro" id="IPR025568">
    <property type="entry name" value="DUF4334"/>
</dbReference>